<name>A0AAP4D041_9ENTR</name>
<evidence type="ECO:0000256" key="6">
    <source>
        <dbReference type="ARBA" id="ARBA00023136"/>
    </source>
</evidence>
<dbReference type="SUPFAM" id="SSF53649">
    <property type="entry name" value="Alkaline phosphatase-like"/>
    <property type="match status" value="1"/>
</dbReference>
<dbReference type="CDD" id="cd16017">
    <property type="entry name" value="LptA"/>
    <property type="match status" value="1"/>
</dbReference>
<keyword evidence="6 8" id="KW-0472">Membrane</keyword>
<evidence type="ECO:0000256" key="2">
    <source>
        <dbReference type="ARBA" id="ARBA00022475"/>
    </source>
</evidence>
<dbReference type="Gene3D" id="3.40.720.10">
    <property type="entry name" value="Alkaline Phosphatase, subunit A"/>
    <property type="match status" value="1"/>
</dbReference>
<evidence type="ECO:0000313" key="10">
    <source>
        <dbReference type="EMBL" id="MDK9361649.1"/>
    </source>
</evidence>
<dbReference type="PANTHER" id="PTHR30443">
    <property type="entry name" value="INNER MEMBRANE PROTEIN"/>
    <property type="match status" value="1"/>
</dbReference>
<dbReference type="Pfam" id="PF00884">
    <property type="entry name" value="Sulfatase"/>
    <property type="match status" value="1"/>
</dbReference>
<dbReference type="GO" id="GO:0016776">
    <property type="term" value="F:phosphotransferase activity, phosphate group as acceptor"/>
    <property type="evidence" value="ECO:0007669"/>
    <property type="project" value="TreeGrafter"/>
</dbReference>
<evidence type="ECO:0000256" key="7">
    <source>
        <dbReference type="ARBA" id="ARBA00038481"/>
    </source>
</evidence>
<evidence type="ECO:0000256" key="5">
    <source>
        <dbReference type="ARBA" id="ARBA00022989"/>
    </source>
</evidence>
<feature type="domain" description="Sulfatase N-terminal" evidence="9">
    <location>
        <begin position="206"/>
        <end position="469"/>
    </location>
</feature>
<dbReference type="PANTHER" id="PTHR30443:SF4">
    <property type="entry name" value="PHOSPHOETHANOLAMINE TRANSFERASE OPGE-RELATED"/>
    <property type="match status" value="1"/>
</dbReference>
<sequence length="512" mass="57529">MSLRGNINSTGMFILASMVFSFLFNSAFGYGPAVAYSFFTFILTLTFRNEIVYFSAIILGAVIAFLYCPVGLTFGPPDLNAMTSVAYTDKAETLEFLMSISVWKWLIAVSILFSAASCCLLRKKTTFVLPRILSLLSIICFFSIPIKAAYQESQFSLLDSHYPPIRFVSDARNAYNQVNADKAFYQHNMKIPDDWGDDIHGGNYNTVVIIIGESVRRDFMSAYGFPINDTSFMQAIPGIIFTNYISSGPATVLSLTHSLYRFKNGKIEYNNSIVRLLSKRGYHTNWISNQGIYGGADSPVSLAGKQADEFHFVKNGSSNKFLYSPDEKMLPLVSEALNRKGKKAIFIHLMGSHPMACVRTSGQYDTFFRSKEESCYVQSIKNTDALLSHVYGMLGQNSQSWAMMYFADHGLRVVDKGTNEERQQHSDRYQNDYDVPLFVTTSGSKQSEKITAPRSGFDLIPLITQLVGINETSTDVQCNLYSEEVCRKERLVLKKDGTRVPYNALPREEALY</sequence>
<comment type="caution">
    <text evidence="10">The sequence shown here is derived from an EMBL/GenBank/DDBJ whole genome shotgun (WGS) entry which is preliminary data.</text>
</comment>
<dbReference type="RefSeq" id="WP_285151044.1">
    <property type="nucleotide sequence ID" value="NZ_JASSOM010000001.1"/>
</dbReference>
<gene>
    <name evidence="10" type="ORF">QQF32_00205</name>
</gene>
<dbReference type="EMBL" id="JASSOM010000001">
    <property type="protein sequence ID" value="MDK9361649.1"/>
    <property type="molecule type" value="Genomic_DNA"/>
</dbReference>
<evidence type="ECO:0000256" key="4">
    <source>
        <dbReference type="ARBA" id="ARBA00022692"/>
    </source>
</evidence>
<keyword evidence="3 10" id="KW-0808">Transferase</keyword>
<accession>A0AAP4D041</accession>
<comment type="similarity">
    <text evidence="7">Belongs to the phosphoethanolamine transferase family.</text>
</comment>
<dbReference type="GO" id="GO:0009244">
    <property type="term" value="P:lipopolysaccharide core region biosynthetic process"/>
    <property type="evidence" value="ECO:0007669"/>
    <property type="project" value="TreeGrafter"/>
</dbReference>
<dbReference type="InterPro" id="IPR058130">
    <property type="entry name" value="PEA_transf_C"/>
</dbReference>
<protein>
    <submittedName>
        <fullName evidence="10">Phosphoethanolamine transferase</fullName>
    </submittedName>
</protein>
<evidence type="ECO:0000256" key="3">
    <source>
        <dbReference type="ARBA" id="ARBA00022679"/>
    </source>
</evidence>
<proteinExistence type="inferred from homology"/>
<dbReference type="InterPro" id="IPR017850">
    <property type="entry name" value="Alkaline_phosphatase_core_sf"/>
</dbReference>
<evidence type="ECO:0000259" key="9">
    <source>
        <dbReference type="Pfam" id="PF00884"/>
    </source>
</evidence>
<keyword evidence="2" id="KW-1003">Cell membrane</keyword>
<feature type="transmembrane region" description="Helical" evidence="8">
    <location>
        <begin position="51"/>
        <end position="72"/>
    </location>
</feature>
<dbReference type="InterPro" id="IPR040423">
    <property type="entry name" value="PEA_transferase"/>
</dbReference>
<dbReference type="GO" id="GO:0005886">
    <property type="term" value="C:plasma membrane"/>
    <property type="evidence" value="ECO:0007669"/>
    <property type="project" value="UniProtKB-SubCell"/>
</dbReference>
<comment type="subcellular location">
    <subcellularLocation>
        <location evidence="1">Cell membrane</location>
        <topology evidence="1">Multi-pass membrane protein</topology>
    </subcellularLocation>
</comment>
<feature type="transmembrane region" description="Helical" evidence="8">
    <location>
        <begin position="128"/>
        <end position="150"/>
    </location>
</feature>
<keyword evidence="4 8" id="KW-0812">Transmembrane</keyword>
<reference evidence="10 11" key="1">
    <citation type="submission" date="2023-06" db="EMBL/GenBank/DDBJ databases">
        <title>Identification and characterization of antibiotic-resistant Gram-negative bacteria.</title>
        <authorList>
            <person name="Cho G.-S."/>
            <person name="Lee J."/>
            <person name="Tai E."/>
            <person name="Jeong S."/>
            <person name="Kim I."/>
            <person name="Kim B.-E."/>
            <person name="Jeong M.-I."/>
            <person name="Oh K.-K."/>
            <person name="Franz C.M.A.P."/>
        </authorList>
    </citation>
    <scope>NUCLEOTIDE SEQUENCE [LARGE SCALE GENOMIC DNA]</scope>
    <source>
        <strain evidence="10 11">V106_12</strain>
    </source>
</reference>
<evidence type="ECO:0000313" key="11">
    <source>
        <dbReference type="Proteomes" id="UP001223214"/>
    </source>
</evidence>
<dbReference type="Proteomes" id="UP001223214">
    <property type="component" value="Unassembled WGS sequence"/>
</dbReference>
<keyword evidence="5 8" id="KW-1133">Transmembrane helix</keyword>
<keyword evidence="11" id="KW-1185">Reference proteome</keyword>
<feature type="transmembrane region" description="Helical" evidence="8">
    <location>
        <begin position="102"/>
        <end position="121"/>
    </location>
</feature>
<evidence type="ECO:0000256" key="1">
    <source>
        <dbReference type="ARBA" id="ARBA00004651"/>
    </source>
</evidence>
<feature type="transmembrane region" description="Helical" evidence="8">
    <location>
        <begin position="12"/>
        <end position="39"/>
    </location>
</feature>
<dbReference type="InterPro" id="IPR000917">
    <property type="entry name" value="Sulfatase_N"/>
</dbReference>
<organism evidence="10 11">
    <name type="scientific">Lelliottia wanjuensis</name>
    <dbReference type="NCBI Taxonomy" id="3050585"/>
    <lineage>
        <taxon>Bacteria</taxon>
        <taxon>Pseudomonadati</taxon>
        <taxon>Pseudomonadota</taxon>
        <taxon>Gammaproteobacteria</taxon>
        <taxon>Enterobacterales</taxon>
        <taxon>Enterobacteriaceae</taxon>
        <taxon>Lelliottia</taxon>
    </lineage>
</organism>
<dbReference type="AlphaFoldDB" id="A0AAP4D041"/>
<evidence type="ECO:0000256" key="8">
    <source>
        <dbReference type="SAM" id="Phobius"/>
    </source>
</evidence>